<gene>
    <name evidence="14" type="ORF">PGLA1383_LOCUS57632</name>
</gene>
<dbReference type="GO" id="GO:0006629">
    <property type="term" value="P:lipid metabolic process"/>
    <property type="evidence" value="ECO:0007669"/>
    <property type="project" value="InterPro"/>
</dbReference>
<feature type="domain" description="Fatty acid desaturase" evidence="13">
    <location>
        <begin position="245"/>
        <end position="478"/>
    </location>
</feature>
<comment type="similarity">
    <text evidence="2">Belongs to the fatty acid desaturase type 1 family. AlkB subfamily.</text>
</comment>
<keyword evidence="15" id="KW-1185">Reference proteome</keyword>
<keyword evidence="3" id="KW-1003">Cell membrane</keyword>
<dbReference type="Proteomes" id="UP000654075">
    <property type="component" value="Unassembled WGS sequence"/>
</dbReference>
<keyword evidence="5 12" id="KW-0812">Transmembrane</keyword>
<keyword evidence="11 12" id="KW-0472">Membrane</keyword>
<dbReference type="InterPro" id="IPR005804">
    <property type="entry name" value="FA_desaturase_dom"/>
</dbReference>
<keyword evidence="9" id="KW-0408">Iron</keyword>
<keyword evidence="8" id="KW-0560">Oxidoreductase</keyword>
<evidence type="ECO:0000256" key="7">
    <source>
        <dbReference type="ARBA" id="ARBA00022989"/>
    </source>
</evidence>
<evidence type="ECO:0000256" key="12">
    <source>
        <dbReference type="SAM" id="Phobius"/>
    </source>
</evidence>
<protein>
    <recommendedName>
        <fullName evidence="13">Fatty acid desaturase domain-containing protein</fullName>
    </recommendedName>
</protein>
<dbReference type="InterPro" id="IPR033885">
    <property type="entry name" value="AlkB/XylM"/>
</dbReference>
<evidence type="ECO:0000256" key="8">
    <source>
        <dbReference type="ARBA" id="ARBA00023002"/>
    </source>
</evidence>
<feature type="transmembrane region" description="Helical" evidence="12">
    <location>
        <begin position="137"/>
        <end position="157"/>
    </location>
</feature>
<evidence type="ECO:0000256" key="2">
    <source>
        <dbReference type="ARBA" id="ARBA00010823"/>
    </source>
</evidence>
<dbReference type="GO" id="GO:0004497">
    <property type="term" value="F:monooxygenase activity"/>
    <property type="evidence" value="ECO:0007669"/>
    <property type="project" value="UniProtKB-KW"/>
</dbReference>
<dbReference type="CDD" id="cd03512">
    <property type="entry name" value="Alkane-hydroxylase"/>
    <property type="match status" value="1"/>
</dbReference>
<evidence type="ECO:0000256" key="9">
    <source>
        <dbReference type="ARBA" id="ARBA00023004"/>
    </source>
</evidence>
<comment type="caution">
    <text evidence="14">The sequence shown here is derived from an EMBL/GenBank/DDBJ whole genome shotgun (WGS) entry which is preliminary data.</text>
</comment>
<keyword evidence="7 12" id="KW-1133">Transmembrane helix</keyword>
<dbReference type="OMA" id="WHWSNDV"/>
<dbReference type="Pfam" id="PF00487">
    <property type="entry name" value="FA_desaturase"/>
    <property type="match status" value="1"/>
</dbReference>
<comment type="subcellular location">
    <subcellularLocation>
        <location evidence="1">Cell inner membrane</location>
        <topology evidence="1">Multi-pass membrane protein</topology>
    </subcellularLocation>
</comment>
<evidence type="ECO:0000256" key="5">
    <source>
        <dbReference type="ARBA" id="ARBA00022692"/>
    </source>
</evidence>
<dbReference type="GO" id="GO:0005886">
    <property type="term" value="C:plasma membrane"/>
    <property type="evidence" value="ECO:0007669"/>
    <property type="project" value="UniProtKB-SubCell"/>
</dbReference>
<evidence type="ECO:0000256" key="1">
    <source>
        <dbReference type="ARBA" id="ARBA00004429"/>
    </source>
</evidence>
<name>A0A813HXK5_POLGL</name>
<evidence type="ECO:0000256" key="6">
    <source>
        <dbReference type="ARBA" id="ARBA00022723"/>
    </source>
</evidence>
<sequence length="543" mass="61277">MATPSSSTEGWSFRDTYVGPISLATGIAYLFYIAHETAALGFRSPPAAFGAVAKRCSDPFNNTTCVEVEAQSEVGVVNVDRMIAMASFTALLLTVVIALCFAKLPEAIDSKHNNRGLAQFSSLFYRKGGAFTDFLNGLPYVLNLLPTATVYMGIYLYRESGNDWATWFTFIAGFVLVPLFDLIVGEDSYNPTPAEEAALIKNPWFSRHLILYTWAYVAGLGALCCYIGQQSGYIGGGPNVLSPVAFWGIAISTGIASGFGIGCIHELMHRPTFFEMNHSRLVLLFSNYNQFWVEHLWGHHKRVATDEDPASSSLNEPFWTFIFRCIWQSLVSALRLEAKFQERKGRSFFCVQNRILVPYLVSFSIDYAIYKFCGPQALMFQLIQSWFTIFLTDNANYIEHYGLRRKRLSDGKDQWGLHSEYERTGWMHAWNTGDRISNWMLFKIERHPDHHVNAGRPYQILRTMKESPTYPTGYAGMFVLSWLPPAFFACMNPLVHKAHAELEEQIKTGKYAQIFPKGSNTVSSAYKAVGGDHFEQNSVKKEE</sequence>
<evidence type="ECO:0000256" key="11">
    <source>
        <dbReference type="ARBA" id="ARBA00023136"/>
    </source>
</evidence>
<feature type="transmembrane region" description="Helical" evidence="12">
    <location>
        <begin position="240"/>
        <end position="261"/>
    </location>
</feature>
<keyword evidence="4" id="KW-0997">Cell inner membrane</keyword>
<feature type="transmembrane region" description="Helical" evidence="12">
    <location>
        <begin position="164"/>
        <end position="184"/>
    </location>
</feature>
<proteinExistence type="inferred from homology"/>
<feature type="transmembrane region" description="Helical" evidence="12">
    <location>
        <begin position="17"/>
        <end position="34"/>
    </location>
</feature>
<dbReference type="AlphaFoldDB" id="A0A813HXK5"/>
<dbReference type="GO" id="GO:0046872">
    <property type="term" value="F:metal ion binding"/>
    <property type="evidence" value="ECO:0007669"/>
    <property type="project" value="UniProtKB-KW"/>
</dbReference>
<evidence type="ECO:0000256" key="3">
    <source>
        <dbReference type="ARBA" id="ARBA00022475"/>
    </source>
</evidence>
<evidence type="ECO:0000313" key="15">
    <source>
        <dbReference type="Proteomes" id="UP000654075"/>
    </source>
</evidence>
<dbReference type="PANTHER" id="PTHR38674">
    <property type="entry name" value="ALKANE 1-MONOOXYGENASE 1"/>
    <property type="match status" value="1"/>
</dbReference>
<evidence type="ECO:0000313" key="14">
    <source>
        <dbReference type="EMBL" id="CAE8643278.1"/>
    </source>
</evidence>
<keyword evidence="10" id="KW-0503">Monooxygenase</keyword>
<keyword evidence="6" id="KW-0479">Metal-binding</keyword>
<feature type="transmembrane region" description="Helical" evidence="12">
    <location>
        <begin position="82"/>
        <end position="104"/>
    </location>
</feature>
<dbReference type="EMBL" id="CAJNNV010033320">
    <property type="protein sequence ID" value="CAE8643278.1"/>
    <property type="molecule type" value="Genomic_DNA"/>
</dbReference>
<accession>A0A813HXK5</accession>
<reference evidence="14" key="1">
    <citation type="submission" date="2021-02" db="EMBL/GenBank/DDBJ databases">
        <authorList>
            <person name="Dougan E. K."/>
            <person name="Rhodes N."/>
            <person name="Thang M."/>
            <person name="Chan C."/>
        </authorList>
    </citation>
    <scope>NUCLEOTIDE SEQUENCE</scope>
</reference>
<evidence type="ECO:0000256" key="10">
    <source>
        <dbReference type="ARBA" id="ARBA00023033"/>
    </source>
</evidence>
<evidence type="ECO:0000256" key="4">
    <source>
        <dbReference type="ARBA" id="ARBA00022519"/>
    </source>
</evidence>
<dbReference type="PANTHER" id="PTHR38674:SF1">
    <property type="entry name" value="ALKANE 1-MONOOXYGENASE 1"/>
    <property type="match status" value="1"/>
</dbReference>
<feature type="transmembrane region" description="Helical" evidence="12">
    <location>
        <begin position="209"/>
        <end position="228"/>
    </location>
</feature>
<dbReference type="OrthoDB" id="507375at2759"/>
<organism evidence="14 15">
    <name type="scientific">Polarella glacialis</name>
    <name type="common">Dinoflagellate</name>
    <dbReference type="NCBI Taxonomy" id="89957"/>
    <lineage>
        <taxon>Eukaryota</taxon>
        <taxon>Sar</taxon>
        <taxon>Alveolata</taxon>
        <taxon>Dinophyceae</taxon>
        <taxon>Suessiales</taxon>
        <taxon>Suessiaceae</taxon>
        <taxon>Polarella</taxon>
    </lineage>
</organism>
<evidence type="ECO:0000259" key="13">
    <source>
        <dbReference type="Pfam" id="PF00487"/>
    </source>
</evidence>